<name>A0A849IJV9_9HYPH</name>
<dbReference type="GO" id="GO:0003677">
    <property type="term" value="F:DNA binding"/>
    <property type="evidence" value="ECO:0007669"/>
    <property type="project" value="InterPro"/>
</dbReference>
<dbReference type="SUPFAM" id="SSF47413">
    <property type="entry name" value="lambda repressor-like DNA-binding domains"/>
    <property type="match status" value="2"/>
</dbReference>
<evidence type="ECO:0000313" key="4">
    <source>
        <dbReference type="Proteomes" id="UP000564885"/>
    </source>
</evidence>
<feature type="region of interest" description="Disordered" evidence="1">
    <location>
        <begin position="178"/>
        <end position="214"/>
    </location>
</feature>
<dbReference type="PROSITE" id="PS50943">
    <property type="entry name" value="HTH_CROC1"/>
    <property type="match status" value="2"/>
</dbReference>
<sequence length="214" mass="23162">MHPDQCRAARALLDLTRPELAKIARVGLNVIGKFENGTTQPTSKTLSKLRAAFSALGIRFINDEDGVGVRRAATPEEVSESADFVDRIRPLKVTRIDPVTGPIAPEQSRAARAFLGYSQSTAAREAGIGLSMLVAFETGLRIPKSANIERIRAMYERKGVVFTEVDGRPAVQFLGTSSCAKLGPDRSATEEGADEAEPARWREGDSRQANSNAH</sequence>
<comment type="caution">
    <text evidence="3">The sequence shown here is derived from an EMBL/GenBank/DDBJ whole genome shotgun (WGS) entry which is preliminary data.</text>
</comment>
<dbReference type="SMART" id="SM00530">
    <property type="entry name" value="HTH_XRE"/>
    <property type="match status" value="2"/>
</dbReference>
<dbReference type="Proteomes" id="UP000564885">
    <property type="component" value="Unassembled WGS sequence"/>
</dbReference>
<accession>A0A849IJV9</accession>
<dbReference type="Gene3D" id="1.10.260.40">
    <property type="entry name" value="lambda repressor-like DNA-binding domains"/>
    <property type="match status" value="2"/>
</dbReference>
<protein>
    <submittedName>
        <fullName evidence="3">Transcriptional regulator</fullName>
    </submittedName>
</protein>
<evidence type="ECO:0000256" key="1">
    <source>
        <dbReference type="SAM" id="MobiDB-lite"/>
    </source>
</evidence>
<evidence type="ECO:0000259" key="2">
    <source>
        <dbReference type="PROSITE" id="PS50943"/>
    </source>
</evidence>
<reference evidence="3 4" key="1">
    <citation type="submission" date="2020-04" db="EMBL/GenBank/DDBJ databases">
        <title>Enterovirga sp. isolate from soil.</title>
        <authorList>
            <person name="Chea S."/>
            <person name="Kim D.-U."/>
        </authorList>
    </citation>
    <scope>NUCLEOTIDE SEQUENCE [LARGE SCALE GENOMIC DNA]</scope>
    <source>
        <strain evidence="3 4">DB1703</strain>
    </source>
</reference>
<feature type="domain" description="HTH cro/C1-type" evidence="2">
    <location>
        <begin position="7"/>
        <end position="53"/>
    </location>
</feature>
<keyword evidence="4" id="KW-1185">Reference proteome</keyword>
<dbReference type="AlphaFoldDB" id="A0A849IJV9"/>
<feature type="compositionally biased region" description="Basic and acidic residues" evidence="1">
    <location>
        <begin position="197"/>
        <end position="206"/>
    </location>
</feature>
<dbReference type="InterPro" id="IPR010982">
    <property type="entry name" value="Lambda_DNA-bd_dom_sf"/>
</dbReference>
<dbReference type="Pfam" id="PF01381">
    <property type="entry name" value="HTH_3"/>
    <property type="match status" value="1"/>
</dbReference>
<dbReference type="InterPro" id="IPR001387">
    <property type="entry name" value="Cro/C1-type_HTH"/>
</dbReference>
<dbReference type="RefSeq" id="WP_171219680.1">
    <property type="nucleotide sequence ID" value="NZ_JABEPP010000005.1"/>
</dbReference>
<proteinExistence type="predicted"/>
<dbReference type="EMBL" id="JABEPP010000005">
    <property type="protein sequence ID" value="NNM74223.1"/>
    <property type="molecule type" value="Genomic_DNA"/>
</dbReference>
<organism evidence="3 4">
    <name type="scientific">Enterovirga aerilata</name>
    <dbReference type="NCBI Taxonomy" id="2730920"/>
    <lineage>
        <taxon>Bacteria</taxon>
        <taxon>Pseudomonadati</taxon>
        <taxon>Pseudomonadota</taxon>
        <taxon>Alphaproteobacteria</taxon>
        <taxon>Hyphomicrobiales</taxon>
        <taxon>Methylobacteriaceae</taxon>
        <taxon>Enterovirga</taxon>
    </lineage>
</organism>
<gene>
    <name evidence="3" type="ORF">HJG44_17805</name>
</gene>
<evidence type="ECO:0000313" key="3">
    <source>
        <dbReference type="EMBL" id="NNM74223.1"/>
    </source>
</evidence>
<feature type="domain" description="HTH cro/C1-type" evidence="2">
    <location>
        <begin position="109"/>
        <end position="151"/>
    </location>
</feature>
<dbReference type="CDD" id="cd00093">
    <property type="entry name" value="HTH_XRE"/>
    <property type="match status" value="2"/>
</dbReference>